<dbReference type="PANTHER" id="PTHR21521">
    <property type="entry name" value="AMUN, ISOFORM A"/>
    <property type="match status" value="1"/>
</dbReference>
<keyword evidence="3" id="KW-1185">Reference proteome</keyword>
<evidence type="ECO:0000256" key="1">
    <source>
        <dbReference type="SAM" id="MobiDB-lite"/>
    </source>
</evidence>
<feature type="region of interest" description="Disordered" evidence="1">
    <location>
        <begin position="208"/>
        <end position="282"/>
    </location>
</feature>
<dbReference type="OrthoDB" id="8249012at2759"/>
<protein>
    <submittedName>
        <fullName evidence="2">Uncharacterized protein</fullName>
    </submittedName>
</protein>
<dbReference type="Proteomes" id="UP000250140">
    <property type="component" value="Unassembled WGS sequence"/>
</dbReference>
<proteinExistence type="predicted"/>
<gene>
    <name evidence="2" type="ORF">AOQ84DRAFT_321525</name>
</gene>
<sequence length="420" mass="47235">MASFSAHSISRADFDDVLARYQDVVPAKLQDLDKLRFESIPQKLAQRKKGSDVFLEKDEVENLVEWKLKHGTFRPKLFSLVSSNLAGDIRDTTASAFKQYEANRSCPADAAKILIKLKGIGPATASLLLSVYEPDAVAFFSDELFRWLSWKEGKGKGWDRKIGYTMKEYQSLCDEVEKVRARLGVPVVEMEKVAWVLGGEGADLNAVEAGKKRKAEESKQASEPLRRSNRSGTSEAQSGPPDPEPPSKRTKGVETPSTPPPKAPESAPKAKQLPPSNLSSEAMDDPIERCFRKGPNGSPTYDRLGYELDYHAIAASRRRPRKRSGKKYDEMLERSQNEEKRKAMIMGMDQKDVSALSLMAWNDRISRDLGIPYHKVEMKHFEEWYAKGLRAQPGEFRAKNISPEEQERINNLALGSAFRK</sequence>
<evidence type="ECO:0000313" key="3">
    <source>
        <dbReference type="Proteomes" id="UP000250140"/>
    </source>
</evidence>
<dbReference type="AlphaFoldDB" id="A0A8E2JR10"/>
<feature type="compositionally biased region" description="Basic and acidic residues" evidence="1">
    <location>
        <begin position="214"/>
        <end position="226"/>
    </location>
</feature>
<accession>A0A8E2JR10</accession>
<reference evidence="2 3" key="1">
    <citation type="journal article" date="2016" name="Nat. Commun.">
        <title>Ectomycorrhizal ecology is imprinted in the genome of the dominant symbiotic fungus Cenococcum geophilum.</title>
        <authorList>
            <consortium name="DOE Joint Genome Institute"/>
            <person name="Peter M."/>
            <person name="Kohler A."/>
            <person name="Ohm R.A."/>
            <person name="Kuo A."/>
            <person name="Krutzmann J."/>
            <person name="Morin E."/>
            <person name="Arend M."/>
            <person name="Barry K.W."/>
            <person name="Binder M."/>
            <person name="Choi C."/>
            <person name="Clum A."/>
            <person name="Copeland A."/>
            <person name="Grisel N."/>
            <person name="Haridas S."/>
            <person name="Kipfer T."/>
            <person name="LaButti K."/>
            <person name="Lindquist E."/>
            <person name="Lipzen A."/>
            <person name="Maire R."/>
            <person name="Meier B."/>
            <person name="Mihaltcheva S."/>
            <person name="Molinier V."/>
            <person name="Murat C."/>
            <person name="Poggeler S."/>
            <person name="Quandt C.A."/>
            <person name="Sperisen C."/>
            <person name="Tritt A."/>
            <person name="Tisserant E."/>
            <person name="Crous P.W."/>
            <person name="Henrissat B."/>
            <person name="Nehls U."/>
            <person name="Egli S."/>
            <person name="Spatafora J.W."/>
            <person name="Grigoriev I.V."/>
            <person name="Martin F.M."/>
        </authorList>
    </citation>
    <scope>NUCLEOTIDE SEQUENCE [LARGE SCALE GENOMIC DNA]</scope>
    <source>
        <strain evidence="2 3">CBS 207.34</strain>
    </source>
</reference>
<dbReference type="PANTHER" id="PTHR21521:SF0">
    <property type="entry name" value="AMUN, ISOFORM A"/>
    <property type="match status" value="1"/>
</dbReference>
<evidence type="ECO:0000313" key="2">
    <source>
        <dbReference type="EMBL" id="OCL06374.1"/>
    </source>
</evidence>
<dbReference type="EMBL" id="KV750080">
    <property type="protein sequence ID" value="OCL06374.1"/>
    <property type="molecule type" value="Genomic_DNA"/>
</dbReference>
<organism evidence="2 3">
    <name type="scientific">Glonium stellatum</name>
    <dbReference type="NCBI Taxonomy" id="574774"/>
    <lineage>
        <taxon>Eukaryota</taxon>
        <taxon>Fungi</taxon>
        <taxon>Dikarya</taxon>
        <taxon>Ascomycota</taxon>
        <taxon>Pezizomycotina</taxon>
        <taxon>Dothideomycetes</taxon>
        <taxon>Pleosporomycetidae</taxon>
        <taxon>Gloniales</taxon>
        <taxon>Gloniaceae</taxon>
        <taxon>Glonium</taxon>
    </lineage>
</organism>
<name>A0A8E2JR10_9PEZI</name>